<dbReference type="InterPro" id="IPR036885">
    <property type="entry name" value="SWIB_MDM2_dom_sf"/>
</dbReference>
<evidence type="ECO:0000256" key="1">
    <source>
        <dbReference type="SAM" id="MobiDB-lite"/>
    </source>
</evidence>
<dbReference type="Pfam" id="PF02201">
    <property type="entry name" value="SWIB"/>
    <property type="match status" value="1"/>
</dbReference>
<dbReference type="CDD" id="cd10567">
    <property type="entry name" value="SWIB-MDM2_like"/>
    <property type="match status" value="1"/>
</dbReference>
<reference evidence="3 4" key="1">
    <citation type="journal article" date="2020" name="Front. Plant Sci.">
        <title>Isolation of Rhizosphere Bacteria That Improve Quality and Water Stress Tolerance in Greenhouse Ornamentals.</title>
        <authorList>
            <person name="Nordstedt N.P."/>
            <person name="Jones M.L."/>
        </authorList>
    </citation>
    <scope>NUCLEOTIDE SEQUENCE [LARGE SCALE GENOMIC DNA]</scope>
    <source>
        <strain evidence="3 4">C6C2</strain>
    </source>
</reference>
<name>A0ABX2LWM5_9BURK</name>
<organism evidence="3 4">
    <name type="scientific">Herbaspirillum robiniae</name>
    <dbReference type="NCBI Taxonomy" id="2014887"/>
    <lineage>
        <taxon>Bacteria</taxon>
        <taxon>Pseudomonadati</taxon>
        <taxon>Pseudomonadota</taxon>
        <taxon>Betaproteobacteria</taxon>
        <taxon>Burkholderiales</taxon>
        <taxon>Oxalobacteraceae</taxon>
        <taxon>Herbaspirillum</taxon>
    </lineage>
</organism>
<accession>A0ABX2LWM5</accession>
<dbReference type="PROSITE" id="PS51925">
    <property type="entry name" value="SWIB_MDM2"/>
    <property type="match status" value="1"/>
</dbReference>
<feature type="domain" description="DM2" evidence="2">
    <location>
        <begin position="83"/>
        <end position="160"/>
    </location>
</feature>
<dbReference type="InterPro" id="IPR019835">
    <property type="entry name" value="SWIB_domain"/>
</dbReference>
<evidence type="ECO:0000259" key="2">
    <source>
        <dbReference type="PROSITE" id="PS51925"/>
    </source>
</evidence>
<dbReference type="Proteomes" id="UP000536746">
    <property type="component" value="Unassembled WGS sequence"/>
</dbReference>
<sequence>MATAKKPAAAVKKPAAKTAAKPAAKKPAAKAAAPKAAPKAAAKPAAKPAAKAAPKAAPKKAAAKPAAKPAAKKPAAKRTPNAAFMKPLTPSAALGEVVGSKPLPRTEVTKKVWEYIKKHKLQNAENKRNIDADDKLKAIFGGKKQVTMFEMTKLISAHLS</sequence>
<feature type="region of interest" description="Disordered" evidence="1">
    <location>
        <begin position="1"/>
        <end position="87"/>
    </location>
</feature>
<dbReference type="RefSeq" id="WP_079217069.1">
    <property type="nucleotide sequence ID" value="NZ_CP018845.1"/>
</dbReference>
<evidence type="ECO:0000313" key="4">
    <source>
        <dbReference type="Proteomes" id="UP000536746"/>
    </source>
</evidence>
<dbReference type="InterPro" id="IPR003121">
    <property type="entry name" value="SWIB_MDM2_domain"/>
</dbReference>
<feature type="compositionally biased region" description="Low complexity" evidence="1">
    <location>
        <begin position="29"/>
        <end position="56"/>
    </location>
</feature>
<keyword evidence="4" id="KW-1185">Reference proteome</keyword>
<dbReference type="Gene3D" id="1.10.245.10">
    <property type="entry name" value="SWIB/MDM2 domain"/>
    <property type="match status" value="1"/>
</dbReference>
<evidence type="ECO:0000313" key="3">
    <source>
        <dbReference type="EMBL" id="NUU02099.1"/>
    </source>
</evidence>
<dbReference type="SMART" id="SM00151">
    <property type="entry name" value="SWIB"/>
    <property type="match status" value="1"/>
</dbReference>
<comment type="caution">
    <text evidence="3">The sequence shown here is derived from an EMBL/GenBank/DDBJ whole genome shotgun (WGS) entry which is preliminary data.</text>
</comment>
<dbReference type="SUPFAM" id="SSF47592">
    <property type="entry name" value="SWIB/MDM2 domain"/>
    <property type="match status" value="1"/>
</dbReference>
<dbReference type="EMBL" id="JABFMT010000009">
    <property type="protein sequence ID" value="NUU02099.1"/>
    <property type="molecule type" value="Genomic_DNA"/>
</dbReference>
<proteinExistence type="predicted"/>
<gene>
    <name evidence="3" type="ORF">HNO84_10850</name>
</gene>
<dbReference type="PANTHER" id="PTHR13844">
    <property type="entry name" value="SWI/SNF-RELATED MATRIX-ASSOCIATED ACTIN-DEPENDENT REGULATOR OF CHROMATIN SUBFAMILY D"/>
    <property type="match status" value="1"/>
</dbReference>
<protein>
    <recommendedName>
        <fullName evidence="2">DM2 domain-containing protein</fullName>
    </recommendedName>
</protein>
<feature type="compositionally biased region" description="Low complexity" evidence="1">
    <location>
        <begin position="1"/>
        <end position="22"/>
    </location>
</feature>